<name>Q65UR8_MANSM</name>
<dbReference type="Proteomes" id="UP000000607">
    <property type="component" value="Chromosome"/>
</dbReference>
<evidence type="ECO:0000313" key="1">
    <source>
        <dbReference type="EMBL" id="AAU37292.1"/>
    </source>
</evidence>
<evidence type="ECO:0000313" key="2">
    <source>
        <dbReference type="Proteomes" id="UP000000607"/>
    </source>
</evidence>
<organism evidence="1 2">
    <name type="scientific">Mannheimia succiniciproducens (strain KCTC 0769BP / MBEL55E)</name>
    <dbReference type="NCBI Taxonomy" id="221988"/>
    <lineage>
        <taxon>Bacteria</taxon>
        <taxon>Pseudomonadati</taxon>
        <taxon>Pseudomonadota</taxon>
        <taxon>Gammaproteobacteria</taxon>
        <taxon>Pasteurellales</taxon>
        <taxon>Pasteurellaceae</taxon>
        <taxon>Basfia</taxon>
    </lineage>
</organism>
<sequence>MSDCTMCCERDHRKGELKAKSAVENLKVLYKHLFLGIGSAKSRETEQNF</sequence>
<dbReference type="AlphaFoldDB" id="Q65UR8"/>
<reference evidence="1 2" key="1">
    <citation type="journal article" date="2004" name="Nat. Biotechnol.">
        <title>The genome sequence of the capnophilic rumen bacterium Mannheimia succiniciproducens.</title>
        <authorList>
            <person name="Hong S.H."/>
            <person name="Kim J.S."/>
            <person name="Lee S.Y."/>
            <person name="In Y.H."/>
            <person name="Choi S.S."/>
            <person name="Rih J.-K."/>
            <person name="Kim C.H."/>
            <person name="Jeong H."/>
            <person name="Hur C.G."/>
            <person name="Kim J.J."/>
        </authorList>
    </citation>
    <scope>NUCLEOTIDE SEQUENCE [LARGE SCALE GENOMIC DNA]</scope>
    <source>
        <strain evidence="2">KCTC 0769BP / MBEL55E</strain>
    </source>
</reference>
<proteinExistence type="predicted"/>
<protein>
    <submittedName>
        <fullName evidence="1">Uncharacterized protein</fullName>
    </submittedName>
</protein>
<dbReference type="KEGG" id="msu:MS0685"/>
<gene>
    <name evidence="1" type="ordered locus">MS0685</name>
</gene>
<accession>Q65UR8</accession>
<dbReference type="EMBL" id="AE016827">
    <property type="protein sequence ID" value="AAU37292.1"/>
    <property type="molecule type" value="Genomic_DNA"/>
</dbReference>
<keyword evidence="2" id="KW-1185">Reference proteome</keyword>
<dbReference type="HOGENOM" id="CLU_3137425_0_0_6"/>